<proteinExistence type="predicted"/>
<dbReference type="EMBL" id="QTSX02001712">
    <property type="protein sequence ID" value="KAJ9079516.1"/>
    <property type="molecule type" value="Genomic_DNA"/>
</dbReference>
<name>A0ACC2TYH1_9FUNG</name>
<dbReference type="Proteomes" id="UP001165960">
    <property type="component" value="Unassembled WGS sequence"/>
</dbReference>
<accession>A0ACC2TYH1</accession>
<sequence>MPAPTTAEKRPADDSEEFEEGPNKRFQGEEEENEPHRVLYVENLPLGVTDEVVAYLFQQYSGFKEVRMVPGRPDLAFVEFELAQQAAIAKEILNGFKVTTEYPMKITFAKK</sequence>
<gene>
    <name evidence="1" type="ORF">DSO57_1034657</name>
</gene>
<protein>
    <submittedName>
        <fullName evidence="1">Uncharacterized protein</fullName>
    </submittedName>
</protein>
<evidence type="ECO:0000313" key="1">
    <source>
        <dbReference type="EMBL" id="KAJ9079516.1"/>
    </source>
</evidence>
<keyword evidence="2" id="KW-1185">Reference proteome</keyword>
<reference evidence="1" key="1">
    <citation type="submission" date="2022-04" db="EMBL/GenBank/DDBJ databases">
        <title>Genome of the entomopathogenic fungus Entomophthora muscae.</title>
        <authorList>
            <person name="Elya C."/>
            <person name="Lovett B.R."/>
            <person name="Lee E."/>
            <person name="Macias A.M."/>
            <person name="Hajek A.E."/>
            <person name="De Bivort B.L."/>
            <person name="Kasson M.T."/>
            <person name="De Fine Licht H.H."/>
            <person name="Stajich J.E."/>
        </authorList>
    </citation>
    <scope>NUCLEOTIDE SEQUENCE</scope>
    <source>
        <strain evidence="1">Berkeley</strain>
    </source>
</reference>
<organism evidence="1 2">
    <name type="scientific">Entomophthora muscae</name>
    <dbReference type="NCBI Taxonomy" id="34485"/>
    <lineage>
        <taxon>Eukaryota</taxon>
        <taxon>Fungi</taxon>
        <taxon>Fungi incertae sedis</taxon>
        <taxon>Zoopagomycota</taxon>
        <taxon>Entomophthoromycotina</taxon>
        <taxon>Entomophthoromycetes</taxon>
        <taxon>Entomophthorales</taxon>
        <taxon>Entomophthoraceae</taxon>
        <taxon>Entomophthora</taxon>
    </lineage>
</organism>
<comment type="caution">
    <text evidence="1">The sequence shown here is derived from an EMBL/GenBank/DDBJ whole genome shotgun (WGS) entry which is preliminary data.</text>
</comment>
<evidence type="ECO:0000313" key="2">
    <source>
        <dbReference type="Proteomes" id="UP001165960"/>
    </source>
</evidence>